<evidence type="ECO:0000313" key="3">
    <source>
        <dbReference type="Proteomes" id="UP001156905"/>
    </source>
</evidence>
<keyword evidence="3" id="KW-1185">Reference proteome</keyword>
<protein>
    <submittedName>
        <fullName evidence="2">Uncharacterized protein</fullName>
    </submittedName>
</protein>
<feature type="region of interest" description="Disordered" evidence="1">
    <location>
        <begin position="52"/>
        <end position="73"/>
    </location>
</feature>
<dbReference type="Proteomes" id="UP001156905">
    <property type="component" value="Unassembled WGS sequence"/>
</dbReference>
<evidence type="ECO:0000313" key="2">
    <source>
        <dbReference type="EMBL" id="GLR91861.1"/>
    </source>
</evidence>
<sequence length="100" mass="11375">MVSNNAQKRAIANYRSRMTERGIVRFELQSLETDRDLIRMLARKLTEGQETGQLRRTLQQAVSDEPSKPGGILTALRRSPLVGADLDLTRPREDVRKVDL</sequence>
<proteinExistence type="predicted"/>
<dbReference type="EMBL" id="BSOW01000056">
    <property type="protein sequence ID" value="GLR91861.1"/>
    <property type="molecule type" value="Genomic_DNA"/>
</dbReference>
<dbReference type="RefSeq" id="WP_284275564.1">
    <property type="nucleotide sequence ID" value="NZ_BSOW01000056.1"/>
</dbReference>
<feature type="compositionally biased region" description="Polar residues" evidence="1">
    <location>
        <begin position="52"/>
        <end position="62"/>
    </location>
</feature>
<gene>
    <name evidence="2" type="ORF">GCM10007857_85790</name>
</gene>
<accession>A0ABQ6BEB6</accession>
<comment type="caution">
    <text evidence="2">The sequence shown here is derived from an EMBL/GenBank/DDBJ whole genome shotgun (WGS) entry which is preliminary data.</text>
</comment>
<reference evidence="3" key="1">
    <citation type="journal article" date="2019" name="Int. J. Syst. Evol. Microbiol.">
        <title>The Global Catalogue of Microorganisms (GCM) 10K type strain sequencing project: providing services to taxonomists for standard genome sequencing and annotation.</title>
        <authorList>
            <consortium name="The Broad Institute Genomics Platform"/>
            <consortium name="The Broad Institute Genome Sequencing Center for Infectious Disease"/>
            <person name="Wu L."/>
            <person name="Ma J."/>
        </authorList>
    </citation>
    <scope>NUCLEOTIDE SEQUENCE [LARGE SCALE GENOMIC DNA]</scope>
    <source>
        <strain evidence="3">NBRC 102520</strain>
    </source>
</reference>
<organism evidence="2 3">
    <name type="scientific">Bradyrhizobium iriomotense</name>
    <dbReference type="NCBI Taxonomy" id="441950"/>
    <lineage>
        <taxon>Bacteria</taxon>
        <taxon>Pseudomonadati</taxon>
        <taxon>Pseudomonadota</taxon>
        <taxon>Alphaproteobacteria</taxon>
        <taxon>Hyphomicrobiales</taxon>
        <taxon>Nitrobacteraceae</taxon>
        <taxon>Bradyrhizobium</taxon>
    </lineage>
</organism>
<evidence type="ECO:0000256" key="1">
    <source>
        <dbReference type="SAM" id="MobiDB-lite"/>
    </source>
</evidence>
<name>A0ABQ6BEB6_9BRAD</name>